<accession>A0AAE8MAJ5</accession>
<name>A0AAE8MAJ5_9HYPO</name>
<dbReference type="EMBL" id="ONZP01000235">
    <property type="protein sequence ID" value="SPJ78647.1"/>
    <property type="molecule type" value="Genomic_DNA"/>
</dbReference>
<comment type="caution">
    <text evidence="1">The sequence shown here is derived from an EMBL/GenBank/DDBJ whole genome shotgun (WGS) entry which is preliminary data.</text>
</comment>
<proteinExistence type="predicted"/>
<gene>
    <name evidence="1" type="ORF">FTOL_07037</name>
</gene>
<dbReference type="AlphaFoldDB" id="A0AAE8MAJ5"/>
<dbReference type="SUPFAM" id="SSF51126">
    <property type="entry name" value="Pectin lyase-like"/>
    <property type="match status" value="1"/>
</dbReference>
<dbReference type="InterPro" id="IPR011050">
    <property type="entry name" value="Pectin_lyase_fold/virulence"/>
</dbReference>
<dbReference type="Proteomes" id="UP001187734">
    <property type="component" value="Unassembled WGS sequence"/>
</dbReference>
<reference evidence="1" key="1">
    <citation type="submission" date="2018-03" db="EMBL/GenBank/DDBJ databases">
        <authorList>
            <person name="Guldener U."/>
        </authorList>
    </citation>
    <scope>NUCLEOTIDE SEQUENCE</scope>
</reference>
<organism evidence="1 2">
    <name type="scientific">Fusarium torulosum</name>
    <dbReference type="NCBI Taxonomy" id="33205"/>
    <lineage>
        <taxon>Eukaryota</taxon>
        <taxon>Fungi</taxon>
        <taxon>Dikarya</taxon>
        <taxon>Ascomycota</taxon>
        <taxon>Pezizomycotina</taxon>
        <taxon>Sordariomycetes</taxon>
        <taxon>Hypocreomycetidae</taxon>
        <taxon>Hypocreales</taxon>
        <taxon>Nectriaceae</taxon>
        <taxon>Fusarium</taxon>
    </lineage>
</organism>
<evidence type="ECO:0000313" key="1">
    <source>
        <dbReference type="EMBL" id="SPJ78647.1"/>
    </source>
</evidence>
<evidence type="ECO:0000313" key="2">
    <source>
        <dbReference type="Proteomes" id="UP001187734"/>
    </source>
</evidence>
<sequence>MTWSSPDYDWIMETPGIENGELRAINSFTDQITLIEAVGDRMPSAIQISAAYNISMESCTFRELGAGGIGVGKGNNAHFTSIGLGANNIHISDNYFKQVTGNSITVGDEASRNITWFNNLGFTFGKYYAPNDWIPEQHTGWNTVINNWGKLGVEGNEVLDGFPNFSGGCNNTFLRNYLAPHVNGTSLVAQGAAFRAGIIPPKRVARPFTNCPNIADSYLYVQVSDGRVFVNRTNFDDVDFTNVASRISGPGVIFKE</sequence>
<keyword evidence="2" id="KW-1185">Reference proteome</keyword>
<protein>
    <submittedName>
        <fullName evidence="1">Uncharacterized protein</fullName>
    </submittedName>
</protein>